<reference evidence="3 4" key="1">
    <citation type="submission" date="2020-08" db="EMBL/GenBank/DDBJ databases">
        <title>Sequencing the genomes of 1000 actinobacteria strains.</title>
        <authorList>
            <person name="Klenk H.-P."/>
        </authorList>
    </citation>
    <scope>NUCLEOTIDE SEQUENCE [LARGE SCALE GENOMIC DNA]</scope>
    <source>
        <strain evidence="3 4">DSM 45790</strain>
    </source>
</reference>
<dbReference type="Proteomes" id="UP000588112">
    <property type="component" value="Unassembled WGS sequence"/>
</dbReference>
<evidence type="ECO:0000256" key="1">
    <source>
        <dbReference type="SAM" id="MobiDB-lite"/>
    </source>
</evidence>
<dbReference type="GO" id="GO:0050135">
    <property type="term" value="F:NADP+ nucleosidase activity"/>
    <property type="evidence" value="ECO:0007669"/>
    <property type="project" value="InterPro"/>
</dbReference>
<evidence type="ECO:0000313" key="3">
    <source>
        <dbReference type="EMBL" id="MBB5630586.1"/>
    </source>
</evidence>
<name>A0A7W8ZAS6_9ACTN</name>
<feature type="compositionally biased region" description="Basic and acidic residues" evidence="1">
    <location>
        <begin position="26"/>
        <end position="39"/>
    </location>
</feature>
<dbReference type="PANTHER" id="PTHR42059">
    <property type="entry name" value="TNT DOMAIN-CONTAINING PROTEIN"/>
    <property type="match status" value="1"/>
</dbReference>
<dbReference type="AlphaFoldDB" id="A0A7W8ZAS6"/>
<gene>
    <name evidence="3" type="ORF">BJ981_006350</name>
</gene>
<evidence type="ECO:0000259" key="2">
    <source>
        <dbReference type="Pfam" id="PF14021"/>
    </source>
</evidence>
<keyword evidence="4" id="KW-1185">Reference proteome</keyword>
<organism evidence="3 4">
    <name type="scientific">Sphaerisporangium krabiense</name>
    <dbReference type="NCBI Taxonomy" id="763782"/>
    <lineage>
        <taxon>Bacteria</taxon>
        <taxon>Bacillati</taxon>
        <taxon>Actinomycetota</taxon>
        <taxon>Actinomycetes</taxon>
        <taxon>Streptosporangiales</taxon>
        <taxon>Streptosporangiaceae</taxon>
        <taxon>Sphaerisporangium</taxon>
    </lineage>
</organism>
<proteinExistence type="predicted"/>
<feature type="region of interest" description="Disordered" evidence="1">
    <location>
        <begin position="1"/>
        <end position="39"/>
    </location>
</feature>
<sequence>MATPVRLTADAGETRFGRDGPVNRAFSRDPSSRVTDPMKHARLAARSREDPLRNLRRRASLAAAIGITALSLAGIPAQAGTGPSLAPTARTSAWTALPAAPVAFAAAETHKGARSAASGEPVCTAPYINEDQRLGPKSLPQKGVLGRILRTYVPLGGLPPQKFLDRYWDWSVNFYRFPPDFGFAHSGGYPNGRPLIASKTLRVGERVDRFGSENGAFLAPYGTPYEERGIPPTSLDTFPDSPEYPCNYHVYRVIKEFAVDFGPIASAFQQPGGGSQYHLVSRLIAEAPQNRDEVAVGWLVQNGYLVRLN</sequence>
<dbReference type="InterPro" id="IPR025331">
    <property type="entry name" value="TNT"/>
</dbReference>
<protein>
    <recommendedName>
        <fullName evidence="2">TNT domain-containing protein</fullName>
    </recommendedName>
</protein>
<dbReference type="RefSeq" id="WP_184617013.1">
    <property type="nucleotide sequence ID" value="NZ_BOOS01000018.1"/>
</dbReference>
<accession>A0A7W8ZAS6</accession>
<evidence type="ECO:0000313" key="4">
    <source>
        <dbReference type="Proteomes" id="UP000588112"/>
    </source>
</evidence>
<feature type="domain" description="TNT" evidence="2">
    <location>
        <begin position="200"/>
        <end position="307"/>
    </location>
</feature>
<dbReference type="InterPro" id="IPR053024">
    <property type="entry name" value="Fungal_surface_NADase"/>
</dbReference>
<comment type="caution">
    <text evidence="3">The sequence shown here is derived from an EMBL/GenBank/DDBJ whole genome shotgun (WGS) entry which is preliminary data.</text>
</comment>
<dbReference type="Pfam" id="PF14021">
    <property type="entry name" value="TNT"/>
    <property type="match status" value="1"/>
</dbReference>
<dbReference type="PANTHER" id="PTHR42059:SF1">
    <property type="entry name" value="TNT DOMAIN-CONTAINING PROTEIN"/>
    <property type="match status" value="1"/>
</dbReference>
<dbReference type="EMBL" id="JACHBR010000002">
    <property type="protein sequence ID" value="MBB5630586.1"/>
    <property type="molecule type" value="Genomic_DNA"/>
</dbReference>